<proteinExistence type="predicted"/>
<dbReference type="EMBL" id="MSCW01000009">
    <property type="protein sequence ID" value="ONF42484.1"/>
    <property type="molecule type" value="Genomic_DNA"/>
</dbReference>
<name>A0A1V2DPC0_9GAMM</name>
<protein>
    <submittedName>
        <fullName evidence="2">Uncharacterized protein</fullName>
    </submittedName>
</protein>
<keyword evidence="3" id="KW-1185">Reference proteome</keyword>
<gene>
    <name evidence="2" type="ORF">BTO32_14820</name>
</gene>
<dbReference type="RefSeq" id="WP_076725429.1">
    <property type="nucleotide sequence ID" value="NZ_MSCW01000009.1"/>
</dbReference>
<evidence type="ECO:0000313" key="2">
    <source>
        <dbReference type="EMBL" id="ONF42484.1"/>
    </source>
</evidence>
<dbReference type="AlphaFoldDB" id="A0A1V2DPC0"/>
<organism evidence="2 3">
    <name type="scientific">Marinobacter lutaoensis</name>
    <dbReference type="NCBI Taxonomy" id="135739"/>
    <lineage>
        <taxon>Bacteria</taxon>
        <taxon>Pseudomonadati</taxon>
        <taxon>Pseudomonadota</taxon>
        <taxon>Gammaproteobacteria</taxon>
        <taxon>Pseudomonadales</taxon>
        <taxon>Marinobacteraceae</taxon>
        <taxon>Marinobacter</taxon>
    </lineage>
</organism>
<reference evidence="2 3" key="1">
    <citation type="submission" date="2016-12" db="EMBL/GenBank/DDBJ databases">
        <title>Marinobacter lutaoensis whole genome sequencing.</title>
        <authorList>
            <person name="Verma A."/>
            <person name="Krishnamurthi S."/>
        </authorList>
    </citation>
    <scope>NUCLEOTIDE SEQUENCE [LARGE SCALE GENOMIC DNA]</scope>
    <source>
        <strain evidence="2 3">T5054</strain>
    </source>
</reference>
<evidence type="ECO:0000313" key="3">
    <source>
        <dbReference type="Proteomes" id="UP000189339"/>
    </source>
</evidence>
<comment type="caution">
    <text evidence="2">The sequence shown here is derived from an EMBL/GenBank/DDBJ whole genome shotgun (WGS) entry which is preliminary data.</text>
</comment>
<feature type="signal peptide" evidence="1">
    <location>
        <begin position="1"/>
        <end position="26"/>
    </location>
</feature>
<sequence length="419" mass="44688">MSGRRFPVRSLAVGIAIALAPLSGQATPGFAAGFAAGCGVCAGAAGGAFGVIQSALTISEQAIGRAINEGIYTSPIPVGFPMLQAQIQTSVGKSSSLIVGQIERTTKNLVASMVGSASTNVGVEQTVSTEKATNATADAHGGCQSLAYGTVSSLKPRSSLGWGYQYVTTGRFVSDSGELIGDAISPPDSVPTDADGMQAQMMGTASRAAQVANQDFLQLRKLAAQNGSPDATIPEILNPSILISDEKLTLSIQPDEYGLSDDQRADYLIQYLMVDAPTHGDALARAATTPEELRQATQAQLDDMEFGMAMKALDDHIKFRRARSQATDVDQFLAESMGEPVPEVTSNENFWYNLAHYRQRDAIWLSQVAVDDAYALAQLVQMEAEHLAMKFEKWKTKRTKVLLLAQVAANIMEKERDGF</sequence>
<keyword evidence="1" id="KW-0732">Signal</keyword>
<feature type="chain" id="PRO_5013205761" evidence="1">
    <location>
        <begin position="27"/>
        <end position="419"/>
    </location>
</feature>
<dbReference type="Proteomes" id="UP000189339">
    <property type="component" value="Unassembled WGS sequence"/>
</dbReference>
<evidence type="ECO:0000256" key="1">
    <source>
        <dbReference type="SAM" id="SignalP"/>
    </source>
</evidence>
<dbReference type="STRING" id="135739.BTO32_14820"/>
<dbReference type="OrthoDB" id="6368736at2"/>
<accession>A0A1V2DPC0</accession>